<dbReference type="InterPro" id="IPR035400">
    <property type="entry name" value="Urocanase_N"/>
</dbReference>
<dbReference type="UniPathway" id="UPA00379">
    <property type="reaction ID" value="UER00550"/>
</dbReference>
<evidence type="ECO:0000256" key="2">
    <source>
        <dbReference type="ARBA" id="ARBA00023027"/>
    </source>
</evidence>
<dbReference type="InterPro" id="IPR038364">
    <property type="entry name" value="Urocanase_central_sf"/>
</dbReference>
<dbReference type="AlphaFoldDB" id="A0A2P8DQD6"/>
<feature type="domain" description="Urocanase N-terminal" evidence="6">
    <location>
        <begin position="4"/>
        <end position="127"/>
    </location>
</feature>
<dbReference type="PIRSF" id="PIRSF001423">
    <property type="entry name" value="Urocanate_hydrat"/>
    <property type="match status" value="1"/>
</dbReference>
<dbReference type="OrthoDB" id="9764874at2"/>
<dbReference type="PANTHER" id="PTHR12216:SF4">
    <property type="entry name" value="UROCANATE HYDRATASE"/>
    <property type="match status" value="1"/>
</dbReference>
<comment type="cofactor">
    <cofactor evidence="1">
        <name>NAD(+)</name>
        <dbReference type="ChEBI" id="CHEBI:57540"/>
    </cofactor>
</comment>
<dbReference type="InterPro" id="IPR035085">
    <property type="entry name" value="Urocanase_Rossmann-like"/>
</dbReference>
<dbReference type="GO" id="GO:0019556">
    <property type="term" value="P:L-histidine catabolic process to glutamate and formamide"/>
    <property type="evidence" value="ECO:0007669"/>
    <property type="project" value="UniProtKB-UniPathway"/>
</dbReference>
<evidence type="ECO:0000313" key="9">
    <source>
        <dbReference type="Proteomes" id="UP000240542"/>
    </source>
</evidence>
<evidence type="ECO:0000259" key="5">
    <source>
        <dbReference type="Pfam" id="PF01175"/>
    </source>
</evidence>
<dbReference type="PANTHER" id="PTHR12216">
    <property type="entry name" value="UROCANATE HYDRATASE"/>
    <property type="match status" value="1"/>
</dbReference>
<dbReference type="Gene3D" id="3.40.50.10730">
    <property type="entry name" value="Urocanase like domains"/>
    <property type="match status" value="1"/>
</dbReference>
<name>A0A2P8DQD6_9ACTN</name>
<dbReference type="Pfam" id="PF17392">
    <property type="entry name" value="Urocanase_C"/>
    <property type="match status" value="1"/>
</dbReference>
<dbReference type="RefSeq" id="WP_106581824.1">
    <property type="nucleotide sequence ID" value="NZ_PYGA01000003.1"/>
</dbReference>
<evidence type="ECO:0000256" key="1">
    <source>
        <dbReference type="ARBA" id="ARBA00001911"/>
    </source>
</evidence>
<dbReference type="GO" id="GO:0019557">
    <property type="term" value="P:L-histidine catabolic process to glutamate and formate"/>
    <property type="evidence" value="ECO:0007669"/>
    <property type="project" value="UniProtKB-UniPathway"/>
</dbReference>
<dbReference type="EMBL" id="PYGA01000003">
    <property type="protein sequence ID" value="PSK99404.1"/>
    <property type="molecule type" value="Genomic_DNA"/>
</dbReference>
<keyword evidence="3" id="KW-0456">Lyase</keyword>
<evidence type="ECO:0000313" key="8">
    <source>
        <dbReference type="EMBL" id="PSK99404.1"/>
    </source>
</evidence>
<dbReference type="EC" id="4.2.1.49" evidence="4"/>
<dbReference type="Proteomes" id="UP000240542">
    <property type="component" value="Unassembled WGS sequence"/>
</dbReference>
<accession>A0A2P8DQD6</accession>
<sequence>MRGVRAQRGTVLRCAQWRQEALLRMLENVLEVGQRPEDLVVYAALGKAARDWPSFDRITATLRTLRGDETLILQSGRPVGVVRTFPGAPRVLSAVNNMVGSWQTPERFYAMADKGMTMWGGLTAAAWQYIGRQGVLQGTYELLRTAAERHFGGAVAGRWLLTAGLGGMGSAQPLAASMLGLSSVTVEADPARLAAAGAAGALDLVVEDLGAALAAVEAARRSGAVAAVGLRGNAAEVFPAVAAQAVRPDIVTDQTAAHDARYGYLPPGMGLDQWALLRETAPEEVERAARAGMAAQVGAMLALAGSGAVVFENGNNLRVQAERAGAADAFDIPGFMERYLRPLFCRGIGPFRWVAVSGDPADLAVLDNLAASLFPERPEVAAWIALARANVPVQGLPARSCWLGHNERSRMAVAANDAVRDGRLSAPVLFTRDHLDAAAMTHPLIGTEGMPDGSDGVSDWPLLDAMLMSATGADLVAVHAGGGGYSGFMQSAGVSIVADGGAECAERLRRALDADTGLGILRYAEAGYGDAAAAVRGAADVTWTNDPATRSADDA</sequence>
<evidence type="ECO:0000256" key="4">
    <source>
        <dbReference type="NCBIfam" id="TIGR01228"/>
    </source>
</evidence>
<evidence type="ECO:0000259" key="7">
    <source>
        <dbReference type="Pfam" id="PF17392"/>
    </source>
</evidence>
<feature type="domain" description="Urocanase Rossmann-like" evidence="5">
    <location>
        <begin position="131"/>
        <end position="339"/>
    </location>
</feature>
<keyword evidence="2" id="KW-0520">NAD</keyword>
<dbReference type="SUPFAM" id="SSF111326">
    <property type="entry name" value="Urocanase"/>
    <property type="match status" value="1"/>
</dbReference>
<evidence type="ECO:0000256" key="3">
    <source>
        <dbReference type="ARBA" id="ARBA00023239"/>
    </source>
</evidence>
<dbReference type="Gene3D" id="3.40.1770.10">
    <property type="entry name" value="Urocanase superfamily"/>
    <property type="match status" value="1"/>
</dbReference>
<dbReference type="InterPro" id="IPR035401">
    <property type="entry name" value="Urocanase_C"/>
</dbReference>
<protein>
    <recommendedName>
        <fullName evidence="4">Urocanate hydratase</fullName>
        <ecNumber evidence="4">4.2.1.49</ecNumber>
    </recommendedName>
</protein>
<keyword evidence="9" id="KW-1185">Reference proteome</keyword>
<reference evidence="8 9" key="1">
    <citation type="submission" date="2018-03" db="EMBL/GenBank/DDBJ databases">
        <title>Genomic Encyclopedia of Archaeal and Bacterial Type Strains, Phase II (KMG-II): from individual species to whole genera.</title>
        <authorList>
            <person name="Goeker M."/>
        </authorList>
    </citation>
    <scope>NUCLEOTIDE SEQUENCE [LARGE SCALE GENOMIC DNA]</scope>
    <source>
        <strain evidence="8 9">DSM 45312</strain>
    </source>
</reference>
<comment type="caution">
    <text evidence="8">The sequence shown here is derived from an EMBL/GenBank/DDBJ whole genome shotgun (WGS) entry which is preliminary data.</text>
</comment>
<gene>
    <name evidence="8" type="ORF">CLV63_103128</name>
</gene>
<organism evidence="8 9">
    <name type="scientific">Murinocardiopsis flavida</name>
    <dbReference type="NCBI Taxonomy" id="645275"/>
    <lineage>
        <taxon>Bacteria</taxon>
        <taxon>Bacillati</taxon>
        <taxon>Actinomycetota</taxon>
        <taxon>Actinomycetes</taxon>
        <taxon>Streptosporangiales</taxon>
        <taxon>Nocardiopsidaceae</taxon>
        <taxon>Murinocardiopsis</taxon>
    </lineage>
</organism>
<dbReference type="GO" id="GO:0016153">
    <property type="term" value="F:urocanate hydratase activity"/>
    <property type="evidence" value="ECO:0007669"/>
    <property type="project" value="UniProtKB-UniRule"/>
</dbReference>
<proteinExistence type="predicted"/>
<dbReference type="InterPro" id="IPR036190">
    <property type="entry name" value="Urocanase_sf"/>
</dbReference>
<feature type="domain" description="Urocanase C-terminal" evidence="7">
    <location>
        <begin position="342"/>
        <end position="535"/>
    </location>
</feature>
<evidence type="ECO:0000259" key="6">
    <source>
        <dbReference type="Pfam" id="PF17391"/>
    </source>
</evidence>
<dbReference type="NCBIfam" id="TIGR01228">
    <property type="entry name" value="hutU"/>
    <property type="match status" value="1"/>
</dbReference>
<dbReference type="Pfam" id="PF01175">
    <property type="entry name" value="Urocanase"/>
    <property type="match status" value="1"/>
</dbReference>
<dbReference type="Pfam" id="PF17391">
    <property type="entry name" value="Urocanase_N"/>
    <property type="match status" value="1"/>
</dbReference>
<dbReference type="InterPro" id="IPR023637">
    <property type="entry name" value="Urocanase-like"/>
</dbReference>
<dbReference type="NCBIfam" id="NF003820">
    <property type="entry name" value="PRK05414.1"/>
    <property type="match status" value="1"/>
</dbReference>